<dbReference type="Proteomes" id="UP000240883">
    <property type="component" value="Unassembled WGS sequence"/>
</dbReference>
<dbReference type="AlphaFoldDB" id="A0A2T2N760"/>
<reference evidence="3 4" key="1">
    <citation type="journal article" date="2018" name="Front. Microbiol.">
        <title>Genome-Wide Analysis of Corynespora cassiicola Leaf Fall Disease Putative Effectors.</title>
        <authorList>
            <person name="Lopez D."/>
            <person name="Ribeiro S."/>
            <person name="Label P."/>
            <person name="Fumanal B."/>
            <person name="Venisse J.S."/>
            <person name="Kohler A."/>
            <person name="de Oliveira R.R."/>
            <person name="Labutti K."/>
            <person name="Lipzen A."/>
            <person name="Lail K."/>
            <person name="Bauer D."/>
            <person name="Ohm R.A."/>
            <person name="Barry K.W."/>
            <person name="Spatafora J."/>
            <person name="Grigoriev I.V."/>
            <person name="Martin F.M."/>
            <person name="Pujade-Renaud V."/>
        </authorList>
    </citation>
    <scope>NUCLEOTIDE SEQUENCE [LARGE SCALE GENOMIC DNA]</scope>
    <source>
        <strain evidence="3 4">Philippines</strain>
    </source>
</reference>
<feature type="compositionally biased region" description="Basic residues" evidence="1">
    <location>
        <begin position="1"/>
        <end position="24"/>
    </location>
</feature>
<protein>
    <submittedName>
        <fullName evidence="3">Uncharacterized protein</fullName>
    </submittedName>
</protein>
<feature type="non-terminal residue" evidence="3">
    <location>
        <position position="1"/>
    </location>
</feature>
<sequence length="259" mass="28094">YLATRLSRRPASRQLRNRNPHPRRLLPEPLKRLRSQPRRKLQISLTACELKGHRNRFHILCICMLLCLFFLLFLLFLLLLIIIIINMPQNPLHRPPPLQHKPLHPPHPRLPPPPALLHNHSILPPSTHLPAPRNMLMLGPPEDIAQVVARAHVTRRARAGLVARRVLEEAAVACAAEDGVVFLCGGRGGGEGVDGLAVEAAEGGGDAGEGGGFWVGLGFLGFERGRGARGGGLAYDDGWGWGVVGVFLVFSGHGGGNLG</sequence>
<evidence type="ECO:0000256" key="2">
    <source>
        <dbReference type="SAM" id="Phobius"/>
    </source>
</evidence>
<name>A0A2T2N760_CORCC</name>
<keyword evidence="2" id="KW-1133">Transmembrane helix</keyword>
<keyword evidence="2" id="KW-0472">Membrane</keyword>
<feature type="region of interest" description="Disordered" evidence="1">
    <location>
        <begin position="1"/>
        <end position="37"/>
    </location>
</feature>
<accession>A0A2T2N760</accession>
<organism evidence="3 4">
    <name type="scientific">Corynespora cassiicola Philippines</name>
    <dbReference type="NCBI Taxonomy" id="1448308"/>
    <lineage>
        <taxon>Eukaryota</taxon>
        <taxon>Fungi</taxon>
        <taxon>Dikarya</taxon>
        <taxon>Ascomycota</taxon>
        <taxon>Pezizomycotina</taxon>
        <taxon>Dothideomycetes</taxon>
        <taxon>Pleosporomycetidae</taxon>
        <taxon>Pleosporales</taxon>
        <taxon>Corynesporascaceae</taxon>
        <taxon>Corynespora</taxon>
    </lineage>
</organism>
<evidence type="ECO:0000313" key="4">
    <source>
        <dbReference type="Proteomes" id="UP000240883"/>
    </source>
</evidence>
<proteinExistence type="predicted"/>
<evidence type="ECO:0000256" key="1">
    <source>
        <dbReference type="SAM" id="MobiDB-lite"/>
    </source>
</evidence>
<keyword evidence="2" id="KW-0812">Transmembrane</keyword>
<gene>
    <name evidence="3" type="ORF">BS50DRAFT_652368</name>
</gene>
<feature type="transmembrane region" description="Helical" evidence="2">
    <location>
        <begin position="59"/>
        <end position="85"/>
    </location>
</feature>
<keyword evidence="4" id="KW-1185">Reference proteome</keyword>
<evidence type="ECO:0000313" key="3">
    <source>
        <dbReference type="EMBL" id="PSN61291.1"/>
    </source>
</evidence>
<dbReference type="EMBL" id="KZ678145">
    <property type="protein sequence ID" value="PSN61291.1"/>
    <property type="molecule type" value="Genomic_DNA"/>
</dbReference>